<dbReference type="OrthoDB" id="10257275at2759"/>
<comment type="subcellular location">
    <subcellularLocation>
        <location evidence="2">Golgi apparatus</location>
        <location evidence="2">cis-Golgi network membrane</location>
        <topology evidence="2">Multi-pass membrane protein</topology>
    </subcellularLocation>
</comment>
<proteinExistence type="inferred from homology"/>
<evidence type="ECO:0000313" key="15">
    <source>
        <dbReference type="EMBL" id="ANZ74705.1"/>
    </source>
</evidence>
<keyword evidence="7" id="KW-0378">Hydrolase</keyword>
<evidence type="ECO:0000313" key="16">
    <source>
        <dbReference type="Proteomes" id="UP000094565"/>
    </source>
</evidence>
<dbReference type="AlphaFoldDB" id="A0A1B2JA11"/>
<dbReference type="Pfam" id="PF01694">
    <property type="entry name" value="Rhomboid"/>
    <property type="match status" value="1"/>
</dbReference>
<evidence type="ECO:0000256" key="7">
    <source>
        <dbReference type="ARBA" id="ARBA00022801"/>
    </source>
</evidence>
<dbReference type="EC" id="3.4.21.105" evidence="4"/>
<evidence type="ECO:0000256" key="8">
    <source>
        <dbReference type="ARBA" id="ARBA00022989"/>
    </source>
</evidence>
<feature type="transmembrane region" description="Helical" evidence="13">
    <location>
        <begin position="66"/>
        <end position="91"/>
    </location>
</feature>
<keyword evidence="8 13" id="KW-1133">Transmembrane helix</keyword>
<evidence type="ECO:0000256" key="4">
    <source>
        <dbReference type="ARBA" id="ARBA00013039"/>
    </source>
</evidence>
<keyword evidence="16" id="KW-1185">Reference proteome</keyword>
<protein>
    <recommendedName>
        <fullName evidence="11">Rhomboid-type serine protease 2</fullName>
        <ecNumber evidence="4">3.4.21.105</ecNumber>
    </recommendedName>
    <alternativeName>
        <fullName evidence="12">Rhomboid protein 2</fullName>
    </alternativeName>
</protein>
<dbReference type="GO" id="GO:0016020">
    <property type="term" value="C:membrane"/>
    <property type="evidence" value="ECO:0007669"/>
    <property type="project" value="InterPro"/>
</dbReference>
<reference evidence="15 16" key="1">
    <citation type="submission" date="2016-02" db="EMBL/GenBank/DDBJ databases">
        <title>Comparative genomic and transcriptomic foundation for Pichia pastoris.</title>
        <authorList>
            <person name="Love K.R."/>
            <person name="Shah K.A."/>
            <person name="Whittaker C.A."/>
            <person name="Wu J."/>
            <person name="Bartlett M.C."/>
            <person name="Ma D."/>
            <person name="Leeson R.L."/>
            <person name="Priest M."/>
            <person name="Young S.K."/>
            <person name="Love J.C."/>
        </authorList>
    </citation>
    <scope>NUCLEOTIDE SEQUENCE [LARGE SCALE GENOMIC DNA]</scope>
    <source>
        <strain evidence="15 16">ATCC 28485</strain>
    </source>
</reference>
<dbReference type="SUPFAM" id="SSF144091">
    <property type="entry name" value="Rhomboid-like"/>
    <property type="match status" value="1"/>
</dbReference>
<feature type="domain" description="Peptidase S54 rhomboid" evidence="14">
    <location>
        <begin position="64"/>
        <end position="200"/>
    </location>
</feature>
<dbReference type="GO" id="GO:0004252">
    <property type="term" value="F:serine-type endopeptidase activity"/>
    <property type="evidence" value="ECO:0007669"/>
    <property type="project" value="InterPro"/>
</dbReference>
<dbReference type="PANTHER" id="PTHR43066">
    <property type="entry name" value="RHOMBOID-RELATED PROTEIN"/>
    <property type="match status" value="1"/>
</dbReference>
<sequence length="258" mass="28768">MSLSYPILLSKFSELFHLGGKYPPALVSGLVIFLTLFYIVGLFTSLNSSLALDPWALYHLNLNKISLYPLVHSSFFHLLFNIFALISPLSLYERSNGTAHTGVVLNVLAVVTALPYCVLGMVFFPRVSVLGASAWCFSFFGYYSCLQSLSYPTFKVQNYEIPTIATPFILLVVSALIFPGSSFIGHLLGLLSGFALAKGYLKPLIEPSSKVISWLEERLEKYIDMIPIVDYYKEKDVQRQLVNLNEDIETQGNVLGTI</sequence>
<dbReference type="GO" id="GO:0006508">
    <property type="term" value="P:proteolysis"/>
    <property type="evidence" value="ECO:0007669"/>
    <property type="project" value="UniProtKB-KW"/>
</dbReference>
<feature type="transmembrane region" description="Helical" evidence="13">
    <location>
        <begin position="25"/>
        <end position="46"/>
    </location>
</feature>
<evidence type="ECO:0000256" key="12">
    <source>
        <dbReference type="ARBA" id="ARBA00042081"/>
    </source>
</evidence>
<evidence type="ECO:0000256" key="13">
    <source>
        <dbReference type="SAM" id="Phobius"/>
    </source>
</evidence>
<organism evidence="15 16">
    <name type="scientific">Komagataella pastoris</name>
    <name type="common">Yeast</name>
    <name type="synonym">Pichia pastoris</name>
    <dbReference type="NCBI Taxonomy" id="4922"/>
    <lineage>
        <taxon>Eukaryota</taxon>
        <taxon>Fungi</taxon>
        <taxon>Dikarya</taxon>
        <taxon>Ascomycota</taxon>
        <taxon>Saccharomycotina</taxon>
        <taxon>Pichiomycetes</taxon>
        <taxon>Pichiales</taxon>
        <taxon>Pichiaceae</taxon>
        <taxon>Komagataella</taxon>
    </lineage>
</organism>
<dbReference type="EMBL" id="CP014584">
    <property type="protein sequence ID" value="ANZ74705.1"/>
    <property type="molecule type" value="Genomic_DNA"/>
</dbReference>
<evidence type="ECO:0000256" key="10">
    <source>
        <dbReference type="ARBA" id="ARBA00037147"/>
    </source>
</evidence>
<evidence type="ECO:0000256" key="6">
    <source>
        <dbReference type="ARBA" id="ARBA00022692"/>
    </source>
</evidence>
<feature type="transmembrane region" description="Helical" evidence="13">
    <location>
        <begin position="129"/>
        <end position="146"/>
    </location>
</feature>
<comment type="function">
    <text evidence="10">Probable rhomboid-type serine protease that catalyzes intramembrane proteolysis.</text>
</comment>
<dbReference type="Gene3D" id="1.20.1540.10">
    <property type="entry name" value="Rhomboid-like"/>
    <property type="match status" value="1"/>
</dbReference>
<keyword evidence="9 13" id="KW-0472">Membrane</keyword>
<evidence type="ECO:0000256" key="2">
    <source>
        <dbReference type="ARBA" id="ARBA00004257"/>
    </source>
</evidence>
<feature type="transmembrane region" description="Helical" evidence="13">
    <location>
        <begin position="103"/>
        <end position="123"/>
    </location>
</feature>
<dbReference type="InterPro" id="IPR035952">
    <property type="entry name" value="Rhomboid-like_sf"/>
</dbReference>
<dbReference type="PANTHER" id="PTHR43066:SF1">
    <property type="entry name" value="RHOMBOID PROTEIN 2"/>
    <property type="match status" value="1"/>
</dbReference>
<keyword evidence="6 13" id="KW-0812">Transmembrane</keyword>
<keyword evidence="5" id="KW-0645">Protease</keyword>
<name>A0A1B2JA11_PICPA</name>
<dbReference type="Proteomes" id="UP000094565">
    <property type="component" value="Chromosome 1"/>
</dbReference>
<evidence type="ECO:0000256" key="1">
    <source>
        <dbReference type="ARBA" id="ARBA00000156"/>
    </source>
</evidence>
<dbReference type="GO" id="GO:0005794">
    <property type="term" value="C:Golgi apparatus"/>
    <property type="evidence" value="ECO:0007669"/>
    <property type="project" value="UniProtKB-SubCell"/>
</dbReference>
<evidence type="ECO:0000256" key="3">
    <source>
        <dbReference type="ARBA" id="ARBA00009045"/>
    </source>
</evidence>
<comment type="catalytic activity">
    <reaction evidence="1">
        <text>Cleaves type-1 transmembrane domains using a catalytic dyad composed of serine and histidine that are contributed by different transmembrane domains.</text>
        <dbReference type="EC" id="3.4.21.105"/>
    </reaction>
</comment>
<accession>A0A1B2JA11</accession>
<dbReference type="InterPro" id="IPR022764">
    <property type="entry name" value="Peptidase_S54_rhomboid_dom"/>
</dbReference>
<evidence type="ECO:0000256" key="9">
    <source>
        <dbReference type="ARBA" id="ARBA00023136"/>
    </source>
</evidence>
<comment type="similarity">
    <text evidence="3">Belongs to the peptidase S54 family.</text>
</comment>
<evidence type="ECO:0000256" key="11">
    <source>
        <dbReference type="ARBA" id="ARBA00039804"/>
    </source>
</evidence>
<gene>
    <name evidence="15" type="primary">RBD2</name>
    <name evidence="15" type="ORF">ATY40_BA7501025</name>
</gene>
<evidence type="ECO:0000256" key="5">
    <source>
        <dbReference type="ARBA" id="ARBA00022670"/>
    </source>
</evidence>
<evidence type="ECO:0000259" key="14">
    <source>
        <dbReference type="Pfam" id="PF01694"/>
    </source>
</evidence>